<evidence type="ECO:0000313" key="2">
    <source>
        <dbReference type="EMBL" id="KAK4467835.1"/>
    </source>
</evidence>
<organism evidence="2 3">
    <name type="scientific">Schistosoma mekongi</name>
    <name type="common">Parasitic worm</name>
    <dbReference type="NCBI Taxonomy" id="38744"/>
    <lineage>
        <taxon>Eukaryota</taxon>
        <taxon>Metazoa</taxon>
        <taxon>Spiralia</taxon>
        <taxon>Lophotrochozoa</taxon>
        <taxon>Platyhelminthes</taxon>
        <taxon>Trematoda</taxon>
        <taxon>Digenea</taxon>
        <taxon>Strigeidida</taxon>
        <taxon>Schistosomatoidea</taxon>
        <taxon>Schistosomatidae</taxon>
        <taxon>Schistosoma</taxon>
    </lineage>
</organism>
<gene>
    <name evidence="2" type="ORF">MN116_008757</name>
</gene>
<feature type="compositionally biased region" description="Low complexity" evidence="1">
    <location>
        <begin position="259"/>
        <end position="270"/>
    </location>
</feature>
<evidence type="ECO:0000256" key="1">
    <source>
        <dbReference type="SAM" id="MobiDB-lite"/>
    </source>
</evidence>
<dbReference type="EMBL" id="JALJAT010000008">
    <property type="protein sequence ID" value="KAK4467835.1"/>
    <property type="molecule type" value="Genomic_DNA"/>
</dbReference>
<reference evidence="2" key="2">
    <citation type="journal article" date="2023" name="Infect Dis Poverty">
        <title>Chromosome-scale genome of the human blood fluke Schistosoma mekongi and its implications for public health.</title>
        <authorList>
            <person name="Zhou M."/>
            <person name="Xu L."/>
            <person name="Xu D."/>
            <person name="Chen W."/>
            <person name="Khan J."/>
            <person name="Hu Y."/>
            <person name="Huang H."/>
            <person name="Wei H."/>
            <person name="Zhang Y."/>
            <person name="Chusongsang P."/>
            <person name="Tanasarnprasert K."/>
            <person name="Hu X."/>
            <person name="Limpanont Y."/>
            <person name="Lv Z."/>
        </authorList>
    </citation>
    <scope>NUCLEOTIDE SEQUENCE</scope>
    <source>
        <strain evidence="2">LV_2022a</strain>
    </source>
</reference>
<name>A0AAE1Z658_SCHME</name>
<dbReference type="AlphaFoldDB" id="A0AAE1Z658"/>
<dbReference type="Proteomes" id="UP001292079">
    <property type="component" value="Unassembled WGS sequence"/>
</dbReference>
<protein>
    <submittedName>
        <fullName evidence="2">Uncharacterized protein</fullName>
    </submittedName>
</protein>
<feature type="region of interest" description="Disordered" evidence="1">
    <location>
        <begin position="249"/>
        <end position="270"/>
    </location>
</feature>
<feature type="region of interest" description="Disordered" evidence="1">
    <location>
        <begin position="52"/>
        <end position="73"/>
    </location>
</feature>
<reference evidence="2" key="1">
    <citation type="submission" date="2022-04" db="EMBL/GenBank/DDBJ databases">
        <authorList>
            <person name="Xu L."/>
            <person name="Lv Z."/>
        </authorList>
    </citation>
    <scope>NUCLEOTIDE SEQUENCE</scope>
    <source>
        <strain evidence="2">LV_2022a</strain>
    </source>
</reference>
<feature type="region of interest" description="Disordered" evidence="1">
    <location>
        <begin position="394"/>
        <end position="419"/>
    </location>
</feature>
<evidence type="ECO:0000313" key="3">
    <source>
        <dbReference type="Proteomes" id="UP001292079"/>
    </source>
</evidence>
<comment type="caution">
    <text evidence="2">The sequence shown here is derived from an EMBL/GenBank/DDBJ whole genome shotgun (WGS) entry which is preliminary data.</text>
</comment>
<sequence>MVGRGGIGVVTVQRARSTNQSYLYSTTPYSTYPVIAAAAVAAAATAYLHGTITTTTPPPPPPTTTTNNNNNSSSYISNSMLNYTYNIPKSIELHYTLTPTTQYHSINHLPESYYQHYCNSTLNTCIPNEYLPSYTYPLMYSKNYNMNTCCTLHSSYHNSVSMLNSNQLTTLHNTNDYLTKINLSQQKQQTVYYVTSTQTISTTSCRSENYARLPLNNNIPINSINQYNHSNKNVTSMLQSTTIMNQFKEESKLNRQPDSSSSSSSSSSTSCSSLSSSLLSTSTSLLTSSVVSSMYSQNLHAFIVDIQKTIEAWINYKDVIIYTSMPIMYSNDNYHINIMKLWSNRLLKQIINILNKLLSFKQIWIDYFKTWRCVFYSNESNVYNTNNNNNTINMNMDKAADDGGNLNNDDDDNNDNDKDVNDDKMEEYLWINELITQIEFYELLDNEKITINQFTNRTLPIPDTTQTILCSELTEEECQLLIMNALPTLAIMHICQSMHTYQDEETIVKEIELLIGSISNHHHHNHHHGIMMMNLDTCQTNSGLEQTSTDINELWHRNTLKINNINLLLLISSLLHESYTKPFELLKYIIHMMLVKHITNKFKQHQNKQVTIATTATAVPTTVTTTTTVTKRWTLFYRLSQRIFNLFQISNELLNIQILTLTKNQC</sequence>
<feature type="compositionally biased region" description="Low complexity" evidence="1">
    <location>
        <begin position="394"/>
        <end position="407"/>
    </location>
</feature>
<proteinExistence type="predicted"/>
<keyword evidence="3" id="KW-1185">Reference proteome</keyword>
<accession>A0AAE1Z658</accession>